<organism evidence="1">
    <name type="scientific">Gaeumannomyces tritici (strain R3-111a-1)</name>
    <name type="common">Wheat and barley take-all root rot fungus</name>
    <name type="synonym">Gaeumannomyces graminis var. tritici</name>
    <dbReference type="NCBI Taxonomy" id="644352"/>
    <lineage>
        <taxon>Eukaryota</taxon>
        <taxon>Fungi</taxon>
        <taxon>Dikarya</taxon>
        <taxon>Ascomycota</taxon>
        <taxon>Pezizomycotina</taxon>
        <taxon>Sordariomycetes</taxon>
        <taxon>Sordariomycetidae</taxon>
        <taxon>Magnaporthales</taxon>
        <taxon>Magnaporthaceae</taxon>
        <taxon>Gaeumannomyces</taxon>
    </lineage>
</organism>
<dbReference type="Proteomes" id="UP000006039">
    <property type="component" value="Unassembled WGS sequence"/>
</dbReference>
<name>J3NWF6_GAET3</name>
<dbReference type="RefSeq" id="XP_009221688.1">
    <property type="nucleotide sequence ID" value="XM_009223424.1"/>
</dbReference>
<reference evidence="2" key="5">
    <citation type="submission" date="2018-04" db="UniProtKB">
        <authorList>
            <consortium name="EnsemblFungi"/>
        </authorList>
    </citation>
    <scope>IDENTIFICATION</scope>
    <source>
        <strain evidence="2">R3-111a-1</strain>
    </source>
</reference>
<dbReference type="EnsemblFungi" id="EJT75688">
    <property type="protein sequence ID" value="EJT75688"/>
    <property type="gene ID" value="GGTG_05620"/>
</dbReference>
<reference evidence="1" key="3">
    <citation type="submission" date="2010-09" db="EMBL/GenBank/DDBJ databases">
        <title>Annotation of Gaeumannomyces graminis var. tritici R3-111a-1.</title>
        <authorList>
            <consortium name="The Broad Institute Genome Sequencing Platform"/>
            <person name="Ma L.-J."/>
            <person name="Dead R."/>
            <person name="Young S.K."/>
            <person name="Zeng Q."/>
            <person name="Gargeya S."/>
            <person name="Fitzgerald M."/>
            <person name="Haas B."/>
            <person name="Abouelleil A."/>
            <person name="Alvarado L."/>
            <person name="Arachchi H.M."/>
            <person name="Berlin A."/>
            <person name="Brown A."/>
            <person name="Chapman S.B."/>
            <person name="Chen Z."/>
            <person name="Dunbar C."/>
            <person name="Freedman E."/>
            <person name="Gearin G."/>
            <person name="Gellesch M."/>
            <person name="Goldberg J."/>
            <person name="Griggs A."/>
            <person name="Gujja S."/>
            <person name="Heiman D."/>
            <person name="Howarth C."/>
            <person name="Larson L."/>
            <person name="Lui A."/>
            <person name="MacDonald P.J.P."/>
            <person name="Mehta T."/>
            <person name="Montmayeur A."/>
            <person name="Murphy C."/>
            <person name="Neiman D."/>
            <person name="Pearson M."/>
            <person name="Priest M."/>
            <person name="Roberts A."/>
            <person name="Saif S."/>
            <person name="Shea T."/>
            <person name="Shenoy N."/>
            <person name="Sisk P."/>
            <person name="Stolte C."/>
            <person name="Sykes S."/>
            <person name="Yandava C."/>
            <person name="Wortman J."/>
            <person name="Nusbaum C."/>
            <person name="Birren B."/>
        </authorList>
    </citation>
    <scope>NUCLEOTIDE SEQUENCE</scope>
    <source>
        <strain evidence="1">R3-111a-1</strain>
    </source>
</reference>
<dbReference type="HOGENOM" id="CLU_2622170_0_0_1"/>
<dbReference type="GeneID" id="20346078"/>
<reference evidence="2" key="4">
    <citation type="journal article" date="2015" name="G3 (Bethesda)">
        <title>Genome sequences of three phytopathogenic species of the Magnaporthaceae family of fungi.</title>
        <authorList>
            <person name="Okagaki L.H."/>
            <person name="Nunes C.C."/>
            <person name="Sailsbery J."/>
            <person name="Clay B."/>
            <person name="Brown D."/>
            <person name="John T."/>
            <person name="Oh Y."/>
            <person name="Young N."/>
            <person name="Fitzgerald M."/>
            <person name="Haas B.J."/>
            <person name="Zeng Q."/>
            <person name="Young S."/>
            <person name="Adiconis X."/>
            <person name="Fan L."/>
            <person name="Levin J.Z."/>
            <person name="Mitchell T.K."/>
            <person name="Okubara P.A."/>
            <person name="Farman M.L."/>
            <person name="Kohn L.M."/>
            <person name="Birren B."/>
            <person name="Ma L.-J."/>
            <person name="Dean R.A."/>
        </authorList>
    </citation>
    <scope>NUCLEOTIDE SEQUENCE</scope>
    <source>
        <strain evidence="2">R3-111a-1</strain>
    </source>
</reference>
<keyword evidence="3" id="KW-1185">Reference proteome</keyword>
<evidence type="ECO:0000313" key="3">
    <source>
        <dbReference type="Proteomes" id="UP000006039"/>
    </source>
</evidence>
<evidence type="ECO:0000313" key="1">
    <source>
        <dbReference type="EMBL" id="EJT75688.1"/>
    </source>
</evidence>
<proteinExistence type="predicted"/>
<dbReference type="AlphaFoldDB" id="J3NWF6"/>
<gene>
    <name evidence="2" type="primary">20346078</name>
    <name evidence="1" type="ORF">GGTG_05620</name>
</gene>
<reference evidence="1" key="2">
    <citation type="submission" date="2010-07" db="EMBL/GenBank/DDBJ databases">
        <authorList>
            <consortium name="The Broad Institute Genome Sequencing Platform"/>
            <consortium name="Broad Institute Genome Sequencing Center for Infectious Disease"/>
            <person name="Ma L.-J."/>
            <person name="Dead R."/>
            <person name="Young S."/>
            <person name="Zeng Q."/>
            <person name="Koehrsen M."/>
            <person name="Alvarado L."/>
            <person name="Berlin A."/>
            <person name="Chapman S.B."/>
            <person name="Chen Z."/>
            <person name="Freedman E."/>
            <person name="Gellesch M."/>
            <person name="Goldberg J."/>
            <person name="Griggs A."/>
            <person name="Gujja S."/>
            <person name="Heilman E.R."/>
            <person name="Heiman D."/>
            <person name="Hepburn T."/>
            <person name="Howarth C."/>
            <person name="Jen D."/>
            <person name="Larson L."/>
            <person name="Mehta T."/>
            <person name="Neiman D."/>
            <person name="Pearson M."/>
            <person name="Roberts A."/>
            <person name="Saif S."/>
            <person name="Shea T."/>
            <person name="Shenoy N."/>
            <person name="Sisk P."/>
            <person name="Stolte C."/>
            <person name="Sykes S."/>
            <person name="Walk T."/>
            <person name="White J."/>
            <person name="Yandava C."/>
            <person name="Haas B."/>
            <person name="Nusbaum C."/>
            <person name="Birren B."/>
        </authorList>
    </citation>
    <scope>NUCLEOTIDE SEQUENCE</scope>
    <source>
        <strain evidence="1">R3-111a-1</strain>
    </source>
</reference>
<dbReference type="VEuPathDB" id="FungiDB:GGTG_05620"/>
<accession>J3NWF6</accession>
<evidence type="ECO:0000313" key="2">
    <source>
        <dbReference type="EnsemblFungi" id="EJT75688"/>
    </source>
</evidence>
<dbReference type="EMBL" id="GL385397">
    <property type="protein sequence ID" value="EJT75688.1"/>
    <property type="molecule type" value="Genomic_DNA"/>
</dbReference>
<sequence length="78" mass="8836">MFGFPRFLLLRACNISARSLRLSNSWTTTLTRSSSASRAKITTLFRAASRAADGTGLRPRWPIGRVGRQWNVQTYYGR</sequence>
<reference evidence="3" key="1">
    <citation type="submission" date="2010-07" db="EMBL/GenBank/DDBJ databases">
        <title>The genome sequence of Gaeumannomyces graminis var. tritici strain R3-111a-1.</title>
        <authorList>
            <consortium name="The Broad Institute Genome Sequencing Platform"/>
            <person name="Ma L.-J."/>
            <person name="Dead R."/>
            <person name="Young S."/>
            <person name="Zeng Q."/>
            <person name="Koehrsen M."/>
            <person name="Alvarado L."/>
            <person name="Berlin A."/>
            <person name="Chapman S.B."/>
            <person name="Chen Z."/>
            <person name="Freedman E."/>
            <person name="Gellesch M."/>
            <person name="Goldberg J."/>
            <person name="Griggs A."/>
            <person name="Gujja S."/>
            <person name="Heilman E.R."/>
            <person name="Heiman D."/>
            <person name="Hepburn T."/>
            <person name="Howarth C."/>
            <person name="Jen D."/>
            <person name="Larson L."/>
            <person name="Mehta T."/>
            <person name="Neiman D."/>
            <person name="Pearson M."/>
            <person name="Roberts A."/>
            <person name="Saif S."/>
            <person name="Shea T."/>
            <person name="Shenoy N."/>
            <person name="Sisk P."/>
            <person name="Stolte C."/>
            <person name="Sykes S."/>
            <person name="Walk T."/>
            <person name="White J."/>
            <person name="Yandava C."/>
            <person name="Haas B."/>
            <person name="Nusbaum C."/>
            <person name="Birren B."/>
        </authorList>
    </citation>
    <scope>NUCLEOTIDE SEQUENCE [LARGE SCALE GENOMIC DNA]</scope>
    <source>
        <strain evidence="3">R3-111a-1</strain>
    </source>
</reference>
<protein>
    <submittedName>
        <fullName evidence="1 2">Uncharacterized protein</fullName>
    </submittedName>
</protein>